<protein>
    <recommendedName>
        <fullName evidence="1">PurM-like C-terminal domain-containing protein</fullName>
    </recommendedName>
</protein>
<dbReference type="PANTHER" id="PTHR43555:SF1">
    <property type="entry name" value="PHOSPHORIBOSYLFORMYLGLYCINAMIDINE SYNTHASE SUBUNIT PURL"/>
    <property type="match status" value="1"/>
</dbReference>
<dbReference type="EMBL" id="UINC01206139">
    <property type="protein sequence ID" value="SVE27624.1"/>
    <property type="molecule type" value="Genomic_DNA"/>
</dbReference>
<evidence type="ECO:0000313" key="2">
    <source>
        <dbReference type="EMBL" id="SVE27624.1"/>
    </source>
</evidence>
<feature type="non-terminal residue" evidence="2">
    <location>
        <position position="1"/>
    </location>
</feature>
<accession>A0A383C600</accession>
<reference evidence="2" key="1">
    <citation type="submission" date="2018-05" db="EMBL/GenBank/DDBJ databases">
        <authorList>
            <person name="Lanie J.A."/>
            <person name="Ng W.-L."/>
            <person name="Kazmierczak K.M."/>
            <person name="Andrzejewski T.M."/>
            <person name="Davidsen T.M."/>
            <person name="Wayne K.J."/>
            <person name="Tettelin H."/>
            <person name="Glass J.I."/>
            <person name="Rusch D."/>
            <person name="Podicherti R."/>
            <person name="Tsui H.-C.T."/>
            <person name="Winkler M.E."/>
        </authorList>
    </citation>
    <scope>NUCLEOTIDE SEQUENCE</scope>
</reference>
<dbReference type="SUPFAM" id="SSF56042">
    <property type="entry name" value="PurM C-terminal domain-like"/>
    <property type="match status" value="1"/>
</dbReference>
<dbReference type="SUPFAM" id="SSF55326">
    <property type="entry name" value="PurM N-terminal domain-like"/>
    <property type="match status" value="1"/>
</dbReference>
<dbReference type="PANTHER" id="PTHR43555">
    <property type="entry name" value="PHOSPHORIBOSYLFORMYLGLYCINAMIDINE SYNTHASE SUBUNIT PURL"/>
    <property type="match status" value="1"/>
</dbReference>
<proteinExistence type="predicted"/>
<dbReference type="GO" id="GO:0004642">
    <property type="term" value="F:phosphoribosylformylglycinamidine synthase activity"/>
    <property type="evidence" value="ECO:0007669"/>
    <property type="project" value="InterPro"/>
</dbReference>
<dbReference type="InterPro" id="IPR010918">
    <property type="entry name" value="PurM-like_C_dom"/>
</dbReference>
<feature type="non-terminal residue" evidence="2">
    <location>
        <position position="242"/>
    </location>
</feature>
<dbReference type="Pfam" id="PF02769">
    <property type="entry name" value="AIRS_C"/>
    <property type="match status" value="1"/>
</dbReference>
<gene>
    <name evidence="2" type="ORF">METZ01_LOCUS480478</name>
</gene>
<sequence length="242" mass="27185">IKELRDDDLYTSITDNGAGGLSSSIGEMGKESGGFIVNLDKVPLKYQGLYPWEIWVSESQERMTLAVKSSNVKTVINRFKKRGVEATVIGKFTKEKKAIVKFNETEVLNLDMNFLHEGYPKLHLKTKKPKYLKIKRKKTKKYSIIKNLHKLLSSPNIVSKEFIANQYDHEVQASSIIKPLQGNGKIFGNSTAIKPLFHDNKIISLSQSAFPQYSESDPYKMAASSINTAVKNLIVMGANTKK</sequence>
<organism evidence="2">
    <name type="scientific">marine metagenome</name>
    <dbReference type="NCBI Taxonomy" id="408172"/>
    <lineage>
        <taxon>unclassified sequences</taxon>
        <taxon>metagenomes</taxon>
        <taxon>ecological metagenomes</taxon>
    </lineage>
</organism>
<dbReference type="GO" id="GO:0006189">
    <property type="term" value="P:'de novo' IMP biosynthetic process"/>
    <property type="evidence" value="ECO:0007669"/>
    <property type="project" value="InterPro"/>
</dbReference>
<name>A0A383C600_9ZZZZ</name>
<dbReference type="Gene3D" id="3.90.650.10">
    <property type="entry name" value="PurM-like C-terminal domain"/>
    <property type="match status" value="1"/>
</dbReference>
<dbReference type="AlphaFoldDB" id="A0A383C600"/>
<dbReference type="InterPro" id="IPR036676">
    <property type="entry name" value="PurM-like_C_sf"/>
</dbReference>
<evidence type="ECO:0000259" key="1">
    <source>
        <dbReference type="Pfam" id="PF02769"/>
    </source>
</evidence>
<dbReference type="InterPro" id="IPR010074">
    <property type="entry name" value="PRibForGlyAmidine_synth_PurL"/>
</dbReference>
<dbReference type="Gene3D" id="3.30.1330.10">
    <property type="entry name" value="PurM-like, N-terminal domain"/>
    <property type="match status" value="1"/>
</dbReference>
<dbReference type="InterPro" id="IPR036921">
    <property type="entry name" value="PurM-like_N_sf"/>
</dbReference>
<feature type="domain" description="PurM-like C-terminal" evidence="1">
    <location>
        <begin position="8"/>
        <end position="100"/>
    </location>
</feature>